<dbReference type="AlphaFoldDB" id="A0A7W5FSX6"/>
<organism evidence="1 2">
    <name type="scientific">Pseudoduganella violacea</name>
    <dbReference type="NCBI Taxonomy" id="1715466"/>
    <lineage>
        <taxon>Bacteria</taxon>
        <taxon>Pseudomonadati</taxon>
        <taxon>Pseudomonadota</taxon>
        <taxon>Betaproteobacteria</taxon>
        <taxon>Burkholderiales</taxon>
        <taxon>Oxalobacteraceae</taxon>
        <taxon>Telluria group</taxon>
        <taxon>Pseudoduganella</taxon>
    </lineage>
</organism>
<sequence length="339" mass="35451">MAAPVLIIGGSGVVGARAARTLHQLHPKLPIVLGARDRDKAGAVARGIDPATVSAARIDLSRPDLGLPADAAFSAVAVFLKDDTLNSLKYAQAHGLPYMSVSSGTFELGPEVAHYIHHPQASAILLGSQWLAGAATLPILHFVREFARVDAIRIGVLLDEQDMGGPAAYADYERIIGKSPHTLVLSGGKYRWIASGDNGSTLVSVDGVPLPAQPYAPFDVISLGAATGARDVRLDIALGESASRRRGAAFSTEIIVELSGRDADGTARQVRHELVHPAGQAALTALGVALGIERLLGLDGRAAPGPGLYFPETLIAPGYMLERLRESGALLERLELAPA</sequence>
<evidence type="ECO:0000313" key="2">
    <source>
        <dbReference type="Proteomes" id="UP000541535"/>
    </source>
</evidence>
<comment type="caution">
    <text evidence="1">The sequence shown here is derived from an EMBL/GenBank/DDBJ whole genome shotgun (WGS) entry which is preliminary data.</text>
</comment>
<accession>A0A7W5FSX6</accession>
<evidence type="ECO:0008006" key="3">
    <source>
        <dbReference type="Google" id="ProtNLM"/>
    </source>
</evidence>
<keyword evidence="2" id="KW-1185">Reference proteome</keyword>
<dbReference type="SUPFAM" id="SSF51735">
    <property type="entry name" value="NAD(P)-binding Rossmann-fold domains"/>
    <property type="match status" value="1"/>
</dbReference>
<evidence type="ECO:0000313" key="1">
    <source>
        <dbReference type="EMBL" id="MBB3118220.1"/>
    </source>
</evidence>
<dbReference type="RefSeq" id="WP_183440168.1">
    <property type="nucleotide sequence ID" value="NZ_JACHXD010000003.1"/>
</dbReference>
<dbReference type="InterPro" id="IPR036291">
    <property type="entry name" value="NAD(P)-bd_dom_sf"/>
</dbReference>
<dbReference type="Gene3D" id="3.40.50.720">
    <property type="entry name" value="NAD(P)-binding Rossmann-like Domain"/>
    <property type="match status" value="1"/>
</dbReference>
<gene>
    <name evidence="1" type="ORF">FHS03_001251</name>
</gene>
<protein>
    <recommendedName>
        <fullName evidence="3">Saccharopine dehydrogenase</fullName>
    </recommendedName>
</protein>
<dbReference type="EMBL" id="JACHXD010000003">
    <property type="protein sequence ID" value="MBB3118220.1"/>
    <property type="molecule type" value="Genomic_DNA"/>
</dbReference>
<reference evidence="1 2" key="1">
    <citation type="submission" date="2020-08" db="EMBL/GenBank/DDBJ databases">
        <title>Genomic Encyclopedia of Type Strains, Phase III (KMG-III): the genomes of soil and plant-associated and newly described type strains.</title>
        <authorList>
            <person name="Whitman W."/>
        </authorList>
    </citation>
    <scope>NUCLEOTIDE SEQUENCE [LARGE SCALE GENOMIC DNA]</scope>
    <source>
        <strain evidence="1 2">CECT 8897</strain>
    </source>
</reference>
<dbReference type="Proteomes" id="UP000541535">
    <property type="component" value="Unassembled WGS sequence"/>
</dbReference>
<proteinExistence type="predicted"/>
<name>A0A7W5FSX6_9BURK</name>